<keyword evidence="7 8" id="KW-0408">Iron</keyword>
<dbReference type="InterPro" id="IPR009056">
    <property type="entry name" value="Cyt_c-like_dom"/>
</dbReference>
<dbReference type="GO" id="GO:0004601">
    <property type="term" value="F:peroxidase activity"/>
    <property type="evidence" value="ECO:0007669"/>
    <property type="project" value="UniProtKB-KW"/>
</dbReference>
<keyword evidence="2 8" id="KW-0349">Heme</keyword>
<comment type="caution">
    <text evidence="11">The sequence shown here is derived from an EMBL/GenBank/DDBJ whole genome shotgun (WGS) entry which is preliminary data.</text>
</comment>
<evidence type="ECO:0000313" key="12">
    <source>
        <dbReference type="Proteomes" id="UP000670527"/>
    </source>
</evidence>
<accession>A0ABS3TDG0</accession>
<name>A0ABS3TDG0_9BACT</name>
<evidence type="ECO:0000256" key="6">
    <source>
        <dbReference type="ARBA" id="ARBA00023002"/>
    </source>
</evidence>
<evidence type="ECO:0000256" key="9">
    <source>
        <dbReference type="SAM" id="SignalP"/>
    </source>
</evidence>
<dbReference type="Pfam" id="PF03150">
    <property type="entry name" value="CCP_MauG"/>
    <property type="match status" value="1"/>
</dbReference>
<evidence type="ECO:0000313" key="11">
    <source>
        <dbReference type="EMBL" id="MBO3271700.1"/>
    </source>
</evidence>
<evidence type="ECO:0000256" key="8">
    <source>
        <dbReference type="PROSITE-ProRule" id="PRU00433"/>
    </source>
</evidence>
<evidence type="ECO:0000256" key="1">
    <source>
        <dbReference type="ARBA" id="ARBA00004418"/>
    </source>
</evidence>
<dbReference type="EMBL" id="JAGETX010000007">
    <property type="protein sequence ID" value="MBO3271700.1"/>
    <property type="molecule type" value="Genomic_DNA"/>
</dbReference>
<sequence>MTFSTLPMALLLRFVRARFWLAMLVLAVACSPKGTMDEEEDPIVAPTLYTLTLPATFPQSPTIPTDNPLTNEGVALGRMLFYETRLSRNNTLSCGSCHQQSKAFTDGRARALGVDGRQHPRGAMSLTNLLWETTLNWDGAATTLETQARIPIENEVELHQSLAAGVAKLQQTDLYPPLFLKAFGSKTITEENTLKALAQFERTLISANSRYDRYYAGNRSVLTPDEVQGLMLFNNHPEPSHGIAGANCFHCHGGTLFTARDFFNNGLDLSFADNGRGQATGQSFDNGKFRAPTLRNIALTAPYMHDGRFATLEEVVDHYSDHVQRQSPNLDPNMLDATNVPFGSQLSLSATQKRQLVAFLKTLTDTTFVQDKRFANPFTP</sequence>
<keyword evidence="4 9" id="KW-0732">Signal</keyword>
<dbReference type="InterPro" id="IPR051395">
    <property type="entry name" value="Cytochrome_c_Peroxidase/MauG"/>
</dbReference>
<protein>
    <submittedName>
        <fullName evidence="11">Cytochrome-c peroxidase</fullName>
    </submittedName>
</protein>
<dbReference type="PROSITE" id="PS51007">
    <property type="entry name" value="CYTC"/>
    <property type="match status" value="1"/>
</dbReference>
<organism evidence="11 12">
    <name type="scientific">Hymenobacter defluvii</name>
    <dbReference type="NCBI Taxonomy" id="2054411"/>
    <lineage>
        <taxon>Bacteria</taxon>
        <taxon>Pseudomonadati</taxon>
        <taxon>Bacteroidota</taxon>
        <taxon>Cytophagia</taxon>
        <taxon>Cytophagales</taxon>
        <taxon>Hymenobacteraceae</taxon>
        <taxon>Hymenobacter</taxon>
    </lineage>
</organism>
<feature type="domain" description="Cytochrome c" evidence="10">
    <location>
        <begin position="224"/>
        <end position="364"/>
    </location>
</feature>
<dbReference type="SUPFAM" id="SSF46626">
    <property type="entry name" value="Cytochrome c"/>
    <property type="match status" value="2"/>
</dbReference>
<reference evidence="11 12" key="1">
    <citation type="submission" date="2021-03" db="EMBL/GenBank/DDBJ databases">
        <authorList>
            <person name="Kim M.K."/>
        </authorList>
    </citation>
    <scope>NUCLEOTIDE SEQUENCE [LARGE SCALE GENOMIC DNA]</scope>
    <source>
        <strain evidence="11 12">BT507</strain>
    </source>
</reference>
<evidence type="ECO:0000259" key="10">
    <source>
        <dbReference type="PROSITE" id="PS51007"/>
    </source>
</evidence>
<dbReference type="InterPro" id="IPR004852">
    <property type="entry name" value="Di-haem_cyt_c_peroxidsae"/>
</dbReference>
<keyword evidence="12" id="KW-1185">Reference proteome</keyword>
<dbReference type="PIRSF" id="PIRSF000294">
    <property type="entry name" value="Cytochrome-c_peroxidase"/>
    <property type="match status" value="1"/>
</dbReference>
<feature type="chain" id="PRO_5046744447" evidence="9">
    <location>
        <begin position="23"/>
        <end position="380"/>
    </location>
</feature>
<gene>
    <name evidence="11" type="ORF">J4D97_13650</name>
</gene>
<keyword evidence="6" id="KW-0560">Oxidoreductase</keyword>
<dbReference type="Proteomes" id="UP000670527">
    <property type="component" value="Unassembled WGS sequence"/>
</dbReference>
<evidence type="ECO:0000256" key="4">
    <source>
        <dbReference type="ARBA" id="ARBA00022729"/>
    </source>
</evidence>
<evidence type="ECO:0000256" key="2">
    <source>
        <dbReference type="ARBA" id="ARBA00022617"/>
    </source>
</evidence>
<evidence type="ECO:0000256" key="3">
    <source>
        <dbReference type="ARBA" id="ARBA00022723"/>
    </source>
</evidence>
<comment type="subcellular location">
    <subcellularLocation>
        <location evidence="1">Periplasm</location>
    </subcellularLocation>
</comment>
<dbReference type="InterPro" id="IPR026259">
    <property type="entry name" value="MauG/Cytc_peroxidase"/>
</dbReference>
<keyword evidence="5" id="KW-0574">Periplasm</keyword>
<dbReference type="PANTHER" id="PTHR30600">
    <property type="entry name" value="CYTOCHROME C PEROXIDASE-RELATED"/>
    <property type="match status" value="1"/>
</dbReference>
<keyword evidence="3 8" id="KW-0479">Metal-binding</keyword>
<proteinExistence type="predicted"/>
<keyword evidence="11" id="KW-0575">Peroxidase</keyword>
<dbReference type="InterPro" id="IPR036909">
    <property type="entry name" value="Cyt_c-like_dom_sf"/>
</dbReference>
<evidence type="ECO:0000256" key="5">
    <source>
        <dbReference type="ARBA" id="ARBA00022764"/>
    </source>
</evidence>
<evidence type="ECO:0000256" key="7">
    <source>
        <dbReference type="ARBA" id="ARBA00023004"/>
    </source>
</evidence>
<feature type="signal peptide" evidence="9">
    <location>
        <begin position="1"/>
        <end position="22"/>
    </location>
</feature>
<dbReference type="Gene3D" id="1.10.760.10">
    <property type="entry name" value="Cytochrome c-like domain"/>
    <property type="match status" value="2"/>
</dbReference>